<keyword evidence="3 6" id="KW-0732">Signal</keyword>
<dbReference type="EMBL" id="FUZU01000004">
    <property type="protein sequence ID" value="SKC87493.1"/>
    <property type="molecule type" value="Genomic_DNA"/>
</dbReference>
<dbReference type="Gene3D" id="1.25.40.390">
    <property type="match status" value="1"/>
</dbReference>
<feature type="domain" description="RagB/SusD" evidence="7">
    <location>
        <begin position="317"/>
        <end position="543"/>
    </location>
</feature>
<evidence type="ECO:0000256" key="6">
    <source>
        <dbReference type="SAM" id="SignalP"/>
    </source>
</evidence>
<dbReference type="STRING" id="688867.SAMN05660236_5436"/>
<feature type="signal peptide" evidence="6">
    <location>
        <begin position="1"/>
        <end position="24"/>
    </location>
</feature>
<feature type="domain" description="SusD-like N-terminal" evidence="8">
    <location>
        <begin position="92"/>
        <end position="219"/>
    </location>
</feature>
<dbReference type="Pfam" id="PF14322">
    <property type="entry name" value="SusD-like_3"/>
    <property type="match status" value="1"/>
</dbReference>
<evidence type="ECO:0000259" key="7">
    <source>
        <dbReference type="Pfam" id="PF07980"/>
    </source>
</evidence>
<dbReference type="InterPro" id="IPR033985">
    <property type="entry name" value="SusD-like_N"/>
</dbReference>
<keyword evidence="4" id="KW-0472">Membrane</keyword>
<evidence type="ECO:0000313" key="9">
    <source>
        <dbReference type="EMBL" id="SKC87493.1"/>
    </source>
</evidence>
<dbReference type="OrthoDB" id="5694214at2"/>
<organism evidence="9 10">
    <name type="scientific">Ohtaekwangia koreensis</name>
    <dbReference type="NCBI Taxonomy" id="688867"/>
    <lineage>
        <taxon>Bacteria</taxon>
        <taxon>Pseudomonadati</taxon>
        <taxon>Bacteroidota</taxon>
        <taxon>Cytophagia</taxon>
        <taxon>Cytophagales</taxon>
        <taxon>Fulvivirgaceae</taxon>
        <taxon>Ohtaekwangia</taxon>
    </lineage>
</organism>
<name>A0A1T5MHE2_9BACT</name>
<evidence type="ECO:0000256" key="1">
    <source>
        <dbReference type="ARBA" id="ARBA00004442"/>
    </source>
</evidence>
<keyword evidence="10" id="KW-1185">Reference proteome</keyword>
<dbReference type="InterPro" id="IPR011990">
    <property type="entry name" value="TPR-like_helical_dom_sf"/>
</dbReference>
<dbReference type="PROSITE" id="PS51257">
    <property type="entry name" value="PROKAR_LIPOPROTEIN"/>
    <property type="match status" value="1"/>
</dbReference>
<comment type="similarity">
    <text evidence="2">Belongs to the SusD family.</text>
</comment>
<evidence type="ECO:0000256" key="4">
    <source>
        <dbReference type="ARBA" id="ARBA00023136"/>
    </source>
</evidence>
<dbReference type="Proteomes" id="UP000190961">
    <property type="component" value="Unassembled WGS sequence"/>
</dbReference>
<dbReference type="InterPro" id="IPR012944">
    <property type="entry name" value="SusD_RagB_dom"/>
</dbReference>
<accession>A0A1T5MHE2</accession>
<proteinExistence type="inferred from homology"/>
<comment type="subcellular location">
    <subcellularLocation>
        <location evidence="1">Cell outer membrane</location>
    </subcellularLocation>
</comment>
<evidence type="ECO:0000256" key="3">
    <source>
        <dbReference type="ARBA" id="ARBA00022729"/>
    </source>
</evidence>
<dbReference type="Pfam" id="PF07980">
    <property type="entry name" value="SusD_RagB"/>
    <property type="match status" value="1"/>
</dbReference>
<evidence type="ECO:0000259" key="8">
    <source>
        <dbReference type="Pfam" id="PF14322"/>
    </source>
</evidence>
<sequence>MKQARLWKYIAFALPLSILTAACSDSFLERPPMDTLTDGIYYQTDEEVIMATAPLYNIVWFDFNDKTSFGIGDARAGNMLSNDYDDYYKFAVSATDGPLLSAYASFYKIIAQSNMVIENVNRYGTNVTPAVKNHAIAEARFMRGLAYTYLTSIWKEVPIIYDNLAILSDTTIRKNTVSSIWEFAIRDFRYAAKNLPTTPIQPGRLTKYSAEGMLARAFLTHAGIGAGVGSRNQTDLDSAKYYAKDVIMNSGLTLLQNYSDLFLSTNNNAQSINNETLFALLWLPIREPWGVNNTFQAYMAFGPELIGNQGDGWGRAHGASADLVKYYMANQDDIRRKPTFMFNGDRYPELEYFSDASVTYTINDVANIKKYIIGGPDDNGGNGQFMTAYINTYMMRLAEVYLIYAEAILGNSSVTSDGEALQYVNAIRTRAGLADLTTVTFMDIFNEKRIELAMEGRYWHELVRLSYFNMNGADGTLDIISKQDKGPYTIDYVAGTDNPRQYTVTYPTQDADGVDITRFFPATEDNFYFPYPDAELVKAPSLRKSAVDFDFSKLAN</sequence>
<dbReference type="AlphaFoldDB" id="A0A1T5MHE2"/>
<feature type="chain" id="PRO_5012233866" evidence="6">
    <location>
        <begin position="25"/>
        <end position="556"/>
    </location>
</feature>
<gene>
    <name evidence="9" type="ORF">SAMN05660236_5436</name>
</gene>
<reference evidence="9 10" key="1">
    <citation type="submission" date="2017-02" db="EMBL/GenBank/DDBJ databases">
        <authorList>
            <person name="Peterson S.W."/>
        </authorList>
    </citation>
    <scope>NUCLEOTIDE SEQUENCE [LARGE SCALE GENOMIC DNA]</scope>
    <source>
        <strain evidence="9 10">DSM 25262</strain>
    </source>
</reference>
<keyword evidence="5" id="KW-0998">Cell outer membrane</keyword>
<evidence type="ECO:0000256" key="5">
    <source>
        <dbReference type="ARBA" id="ARBA00023237"/>
    </source>
</evidence>
<dbReference type="SUPFAM" id="SSF48452">
    <property type="entry name" value="TPR-like"/>
    <property type="match status" value="1"/>
</dbReference>
<evidence type="ECO:0000256" key="2">
    <source>
        <dbReference type="ARBA" id="ARBA00006275"/>
    </source>
</evidence>
<dbReference type="GO" id="GO:0009279">
    <property type="term" value="C:cell outer membrane"/>
    <property type="evidence" value="ECO:0007669"/>
    <property type="project" value="UniProtKB-SubCell"/>
</dbReference>
<evidence type="ECO:0000313" key="10">
    <source>
        <dbReference type="Proteomes" id="UP000190961"/>
    </source>
</evidence>
<protein>
    <submittedName>
        <fullName evidence="9">Starch-binding associating with outer membrane</fullName>
    </submittedName>
</protein>